<dbReference type="STRING" id="147828.A0A4V3SDY5"/>
<comment type="caution">
    <text evidence="5">The sequence shown here is derived from an EMBL/GenBank/DDBJ whole genome shotgun (WGS) entry which is preliminary data.</text>
</comment>
<feature type="region of interest" description="Disordered" evidence="3">
    <location>
        <begin position="336"/>
        <end position="502"/>
    </location>
</feature>
<dbReference type="GO" id="GO:0006398">
    <property type="term" value="P:mRNA 3'-end processing by stem-loop binding and cleavage"/>
    <property type="evidence" value="ECO:0007669"/>
    <property type="project" value="TreeGrafter"/>
</dbReference>
<dbReference type="PANTHER" id="PTHR17408">
    <property type="entry name" value="HISTONE RNA HAIRPIN-BINDING PROTEIN"/>
    <property type="match status" value="1"/>
</dbReference>
<evidence type="ECO:0000313" key="5">
    <source>
        <dbReference type="EMBL" id="TGZ62514.1"/>
    </source>
</evidence>
<keyword evidence="2" id="KW-0694">RNA-binding</keyword>
<dbReference type="OrthoDB" id="265795at2759"/>
<dbReference type="Pfam" id="PF15247">
    <property type="entry name" value="SLBP_RNA_bind"/>
    <property type="match status" value="1"/>
</dbReference>
<reference evidence="5 6" key="1">
    <citation type="journal article" date="2019" name="BMC Genomics">
        <title>New insights from Opisthorchis felineus genome: update on genomics of the epidemiologically important liver flukes.</title>
        <authorList>
            <person name="Ershov N.I."/>
            <person name="Mordvinov V.A."/>
            <person name="Prokhortchouk E.B."/>
            <person name="Pakharukova M.Y."/>
            <person name="Gunbin K.V."/>
            <person name="Ustyantsev K."/>
            <person name="Genaev M.A."/>
            <person name="Blinov A.G."/>
            <person name="Mazur A."/>
            <person name="Boulygina E."/>
            <person name="Tsygankova S."/>
            <person name="Khrameeva E."/>
            <person name="Chekanov N."/>
            <person name="Fan G."/>
            <person name="Xiao A."/>
            <person name="Zhang H."/>
            <person name="Xu X."/>
            <person name="Yang H."/>
            <person name="Solovyev V."/>
            <person name="Lee S.M."/>
            <person name="Liu X."/>
            <person name="Afonnikov D.A."/>
            <person name="Skryabin K.G."/>
        </authorList>
    </citation>
    <scope>NUCLEOTIDE SEQUENCE [LARGE SCALE GENOMIC DNA]</scope>
    <source>
        <strain evidence="5">AK-0245</strain>
        <tissue evidence="5">Whole organism</tissue>
    </source>
</reference>
<dbReference type="EMBL" id="SJOL01007482">
    <property type="protein sequence ID" value="TGZ62515.1"/>
    <property type="molecule type" value="Genomic_DNA"/>
</dbReference>
<evidence type="ECO:0000259" key="4">
    <source>
        <dbReference type="Pfam" id="PF15247"/>
    </source>
</evidence>
<dbReference type="FunFam" id="1.10.8.1120:FF:000001">
    <property type="entry name" value="Histone RNA hairpin-binding protein-like"/>
    <property type="match status" value="1"/>
</dbReference>
<dbReference type="GO" id="GO:0071207">
    <property type="term" value="F:histone pre-mRNA stem-loop binding"/>
    <property type="evidence" value="ECO:0007669"/>
    <property type="project" value="TreeGrafter"/>
</dbReference>
<accession>A0A4V3SDY5</accession>
<organism evidence="5 6">
    <name type="scientific">Opisthorchis felineus</name>
    <dbReference type="NCBI Taxonomy" id="147828"/>
    <lineage>
        <taxon>Eukaryota</taxon>
        <taxon>Metazoa</taxon>
        <taxon>Spiralia</taxon>
        <taxon>Lophotrochozoa</taxon>
        <taxon>Platyhelminthes</taxon>
        <taxon>Trematoda</taxon>
        <taxon>Digenea</taxon>
        <taxon>Opisthorchiida</taxon>
        <taxon>Opisthorchiata</taxon>
        <taxon>Opisthorchiidae</taxon>
        <taxon>Opisthorchis</taxon>
    </lineage>
</organism>
<evidence type="ECO:0000256" key="2">
    <source>
        <dbReference type="ARBA" id="ARBA00022884"/>
    </source>
</evidence>
<feature type="compositionally biased region" description="Basic and acidic residues" evidence="3">
    <location>
        <begin position="104"/>
        <end position="115"/>
    </location>
</feature>
<dbReference type="GO" id="GO:0071204">
    <property type="term" value="C:histone pre-mRNA 3'end processing complex"/>
    <property type="evidence" value="ECO:0007669"/>
    <property type="project" value="TreeGrafter"/>
</dbReference>
<sequence length="502" mass="56995">MEADSRRARKSAPVKNAVFLGALHKERTRVYALREPNVAAQDGISSTSTVKQETKSSLESSVHVSESRSRRATLPNFGKKSMRMSTPVRDCGTSPRYRTRHRSRQETSSEHDRSHSIASSIGSKRRFHPDYDPFIEIRRAKERLERYRTKDDWSADMLLSDDADEDLHRYEEKLKRRLRERGSLMEPIELERRQLELLRRQKDIDMGKVTDRYAEYVLSVPKPERERYHPRTPNKFRKVSRRAWDGMIRKWRKHLHNFEDLNFEESWRSLASSYVSGQSTPDRSLSGASSDHEGENIAPIEAPLVCLSTEFKNIHKLTASPTLRCGTRSKSFLYPQVKPEDEEDTLQAHPKASRGDTSRSPFRRSRVENIDDDDTLSAMPVWSAGSPGVERRLTRSSHSRSSFGPNPEAIHSGLTNDMGDFYHVTSGSSQKRSSAHLNKSKDAEKPDPTSVDITDMTAFPKLRSGPPVGIASPSKRAKRGILSENGLSGPSSCLFGDSSQRT</sequence>
<evidence type="ECO:0000256" key="3">
    <source>
        <dbReference type="SAM" id="MobiDB-lite"/>
    </source>
</evidence>
<feature type="region of interest" description="Disordered" evidence="3">
    <location>
        <begin position="37"/>
        <end position="125"/>
    </location>
</feature>
<evidence type="ECO:0000256" key="1">
    <source>
        <dbReference type="ARBA" id="ARBA00006151"/>
    </source>
</evidence>
<dbReference type="GO" id="GO:0005737">
    <property type="term" value="C:cytoplasm"/>
    <property type="evidence" value="ECO:0007669"/>
    <property type="project" value="TreeGrafter"/>
</dbReference>
<evidence type="ECO:0000313" key="6">
    <source>
        <dbReference type="Proteomes" id="UP000308267"/>
    </source>
</evidence>
<proteinExistence type="inferred from homology"/>
<comment type="similarity">
    <text evidence="1">Belongs to the SLBP family.</text>
</comment>
<dbReference type="GO" id="GO:0051028">
    <property type="term" value="P:mRNA transport"/>
    <property type="evidence" value="ECO:0007669"/>
    <property type="project" value="TreeGrafter"/>
</dbReference>
<dbReference type="InterPro" id="IPR029344">
    <property type="entry name" value="SLBP_RNA_bind"/>
</dbReference>
<dbReference type="InterPro" id="IPR026502">
    <property type="entry name" value="SLBP1/SLBP2"/>
</dbReference>
<name>A0A4V3SDY5_OPIFE</name>
<dbReference type="Gene3D" id="1.10.8.1120">
    <property type="entry name" value="Histone RNA hairpin-binding protein RNA-binding domain"/>
    <property type="match status" value="1"/>
</dbReference>
<keyword evidence="6" id="KW-1185">Reference proteome</keyword>
<dbReference type="InterPro" id="IPR038294">
    <property type="entry name" value="SLBP_RNA_bind_sf"/>
</dbReference>
<dbReference type="PANTHER" id="PTHR17408:SF0">
    <property type="entry name" value="HISTONE RNA HAIRPIN-BINDING PROTEIN"/>
    <property type="match status" value="1"/>
</dbReference>
<feature type="compositionally biased region" description="Polar residues" evidence="3">
    <location>
        <begin position="485"/>
        <end position="502"/>
    </location>
</feature>
<dbReference type="GO" id="GO:0003729">
    <property type="term" value="F:mRNA binding"/>
    <property type="evidence" value="ECO:0007669"/>
    <property type="project" value="InterPro"/>
</dbReference>
<feature type="compositionally biased region" description="Polar residues" evidence="3">
    <location>
        <begin position="425"/>
        <end position="437"/>
    </location>
</feature>
<feature type="domain" description="Histone RNA hairpin-binding protein RNA-binding" evidence="4">
    <location>
        <begin position="196"/>
        <end position="259"/>
    </location>
</feature>
<dbReference type="EMBL" id="SJOL01007482">
    <property type="protein sequence ID" value="TGZ62514.1"/>
    <property type="molecule type" value="Genomic_DNA"/>
</dbReference>
<gene>
    <name evidence="5" type="ORF">CRM22_007400</name>
</gene>
<protein>
    <recommendedName>
        <fullName evidence="4">Histone RNA hairpin-binding protein RNA-binding domain-containing protein</fullName>
    </recommendedName>
</protein>
<dbReference type="Proteomes" id="UP000308267">
    <property type="component" value="Unassembled WGS sequence"/>
</dbReference>
<dbReference type="AlphaFoldDB" id="A0A4V3SDY5"/>